<keyword evidence="4" id="KW-0406">Ion transport</keyword>
<dbReference type="Gene3D" id="2.170.130.10">
    <property type="entry name" value="TonB-dependent receptor, plug domain"/>
    <property type="match status" value="1"/>
</dbReference>
<comment type="similarity">
    <text evidence="10 11">Belongs to the TonB-dependent receptor family.</text>
</comment>
<evidence type="ECO:0000313" key="14">
    <source>
        <dbReference type="EMBL" id="MEQ2544915.1"/>
    </source>
</evidence>
<evidence type="ECO:0000256" key="9">
    <source>
        <dbReference type="ARBA" id="ARBA00023237"/>
    </source>
</evidence>
<dbReference type="Gene3D" id="3.55.50.30">
    <property type="match status" value="1"/>
</dbReference>
<dbReference type="InterPro" id="IPR036942">
    <property type="entry name" value="Beta-barrel_TonB_sf"/>
</dbReference>
<evidence type="ECO:0000256" key="2">
    <source>
        <dbReference type="ARBA" id="ARBA00022448"/>
    </source>
</evidence>
<sequence length="1160" mass="129308">MNNITKHTVPAPRNARSLRLLRMCLLLTLLACIPAGALRAQEAKVSFRLQEKPLSTLLTEIQKQTGYKIFYSDNSVDVSRKVNVSARQVPVNKVLESILPKLGLTYQFINNTIVLSQDPKAAATQGSSVMAKAVPVRTVSGVVRDEAGKPIVGVSVISVKDRQRGTSTAADGTFSFRVPADETHITVSMIGMKTQTLPVGNGTLNVTMKSDVIESEALVITGYVPKAKNSFTGTATQVKGADLVKVNPTNMLQALQVYDPSFVISDITGEFGSNPNYIPDRIEIRGANSMPDISENTLQTYTSLPIFILDGFQVEVEKVYNLDINRVENVTILKDAAASSIYGSRAANGVVVITTKMPQKGSIQISYTLNTSIETPDLSSYNLMNSKELVQYYEKMDVFSGGSTTIGSVDPERRNLLTMLKMEAANGVDTYWLAQPLRTSFKHDHSLFLEGGTDVGKPGKDHTLRYQINLNGNFSDGVMIGSQRNTYGGGAKLIYDTRKLQLTSDLQVGFTDTKDSPYGNFSTYTQLLPIFRIKDSNGDYFPTLSANNIPLYENFPWTGIGSDVLGSQINPLYEVNNLNNFSRGNNLSLTYQLGANWEIVKDLRLRASFTYDRMESMTEKYVSPFSSAITDGLENNSVEQLYRRGSYDKQNTTTSKYYGMVNLSYLKSFGRHTVQAVLGGEIKEDNAESDSYSVTGFLNNSQTYPSDGAQYPLSGRPTGSSSIVRTAGAFATVNYSFDNRYMLDGSYRVDGSSNFASKQRVSSFWAVGVRWNLMNEKFMNRKIFDNLALKANIGTTGNSNFVLSQILNMYKYLTMYDGITGAELMSLANPDLKWQTTLKRNIGVELGFLQNRINLEFNYYSNTTDNNITRVDILPSTGFSSYTANQGDVSNKGFDFNLSVTPVRTKEWQLNLFVNGQHNRNKLTNLSEALKDYNKQIMEQQTTTDKTKIENVFLFEEGKSLTAIYAVPSAGIDPGTGQEIFITKDGKRTFTWNSADQVVVGDTEPDLRGYFGVNLSYKRWSLNTSFEYSFGGEMYNQTLVDRIENTSMNNSVNRVAYNMDRRALYDRWSEPGQSAKYRGINVSGKTYASSRFVQKNNYLRMNSIRIMYNLNSPDKRLLGMSMLRIALSANDLFYSSTIRQERGLSYPFARTFTLSLQANF</sequence>
<dbReference type="RefSeq" id="WP_349094165.1">
    <property type="nucleotide sequence ID" value="NZ_JBBMFL010000008.1"/>
</dbReference>
<keyword evidence="9 10" id="KW-0998">Cell outer membrane</keyword>
<dbReference type="PROSITE" id="PS52016">
    <property type="entry name" value="TONB_DEPENDENT_REC_3"/>
    <property type="match status" value="1"/>
</dbReference>
<protein>
    <submittedName>
        <fullName evidence="14">SusC/RagA family TonB-linked outer membrane protein</fullName>
    </submittedName>
</protein>
<evidence type="ECO:0000256" key="6">
    <source>
        <dbReference type="ARBA" id="ARBA00023004"/>
    </source>
</evidence>
<dbReference type="Gene3D" id="2.40.170.20">
    <property type="entry name" value="TonB-dependent receptor, beta-barrel domain"/>
    <property type="match status" value="1"/>
</dbReference>
<keyword evidence="8 10" id="KW-0472">Membrane</keyword>
<comment type="subcellular location">
    <subcellularLocation>
        <location evidence="1 10">Cell outer membrane</location>
        <topology evidence="1 10">Multi-pass membrane protein</topology>
    </subcellularLocation>
</comment>
<dbReference type="NCBIfam" id="TIGR04057">
    <property type="entry name" value="SusC_RagA_signa"/>
    <property type="match status" value="1"/>
</dbReference>
<dbReference type="NCBIfam" id="TIGR04056">
    <property type="entry name" value="OMP_RagA_SusC"/>
    <property type="match status" value="1"/>
</dbReference>
<gene>
    <name evidence="14" type="ORF">WMO46_08150</name>
</gene>
<keyword evidence="12" id="KW-0732">Signal</keyword>
<dbReference type="Gene3D" id="2.60.40.1120">
    <property type="entry name" value="Carboxypeptidase-like, regulatory domain"/>
    <property type="match status" value="1"/>
</dbReference>
<dbReference type="EMBL" id="JBBMFL010000008">
    <property type="protein sequence ID" value="MEQ2544915.1"/>
    <property type="molecule type" value="Genomic_DNA"/>
</dbReference>
<evidence type="ECO:0000256" key="7">
    <source>
        <dbReference type="ARBA" id="ARBA00023077"/>
    </source>
</evidence>
<keyword evidence="7 11" id="KW-0798">TonB box</keyword>
<dbReference type="InterPro" id="IPR000531">
    <property type="entry name" value="Beta-barrel_TonB"/>
</dbReference>
<dbReference type="SUPFAM" id="SSF56935">
    <property type="entry name" value="Porins"/>
    <property type="match status" value="1"/>
</dbReference>
<evidence type="ECO:0000259" key="13">
    <source>
        <dbReference type="SMART" id="SM00965"/>
    </source>
</evidence>
<dbReference type="InterPro" id="IPR008969">
    <property type="entry name" value="CarboxyPept-like_regulatory"/>
</dbReference>
<keyword evidence="3 10" id="KW-1134">Transmembrane beta strand</keyword>
<comment type="caution">
    <text evidence="14">The sequence shown here is derived from an EMBL/GenBank/DDBJ whole genome shotgun (WGS) entry which is preliminary data.</text>
</comment>
<feature type="chain" id="PRO_5046592736" evidence="12">
    <location>
        <begin position="40"/>
        <end position="1160"/>
    </location>
</feature>
<evidence type="ECO:0000256" key="10">
    <source>
        <dbReference type="PROSITE-ProRule" id="PRU01360"/>
    </source>
</evidence>
<evidence type="ECO:0000256" key="12">
    <source>
        <dbReference type="SAM" id="SignalP"/>
    </source>
</evidence>
<keyword evidence="15" id="KW-1185">Reference proteome</keyword>
<keyword evidence="4" id="KW-0410">Iron transport</keyword>
<reference evidence="14 15" key="1">
    <citation type="submission" date="2024-03" db="EMBL/GenBank/DDBJ databases">
        <title>Human intestinal bacterial collection.</title>
        <authorList>
            <person name="Pauvert C."/>
            <person name="Hitch T.C.A."/>
            <person name="Clavel T."/>
        </authorList>
    </citation>
    <scope>NUCLEOTIDE SEQUENCE [LARGE SCALE GENOMIC DNA]</scope>
    <source>
        <strain evidence="14 15">CLA-KB-H122</strain>
    </source>
</reference>
<dbReference type="Pfam" id="PF00593">
    <property type="entry name" value="TonB_dep_Rec_b-barrel"/>
    <property type="match status" value="1"/>
</dbReference>
<dbReference type="InterPro" id="IPR023997">
    <property type="entry name" value="TonB-dep_OMP_SusC/RagA_CS"/>
</dbReference>
<evidence type="ECO:0000256" key="3">
    <source>
        <dbReference type="ARBA" id="ARBA00022452"/>
    </source>
</evidence>
<dbReference type="SMART" id="SM00965">
    <property type="entry name" value="STN"/>
    <property type="match status" value="1"/>
</dbReference>
<dbReference type="InterPro" id="IPR012910">
    <property type="entry name" value="Plug_dom"/>
</dbReference>
<dbReference type="SUPFAM" id="SSF49464">
    <property type="entry name" value="Carboxypeptidase regulatory domain-like"/>
    <property type="match status" value="1"/>
</dbReference>
<dbReference type="InterPro" id="IPR023996">
    <property type="entry name" value="TonB-dep_OMP_SusC/RagA"/>
</dbReference>
<evidence type="ECO:0000256" key="4">
    <source>
        <dbReference type="ARBA" id="ARBA00022496"/>
    </source>
</evidence>
<evidence type="ECO:0000256" key="1">
    <source>
        <dbReference type="ARBA" id="ARBA00004571"/>
    </source>
</evidence>
<proteinExistence type="inferred from homology"/>
<dbReference type="Proteomes" id="UP001460202">
    <property type="component" value="Unassembled WGS sequence"/>
</dbReference>
<feature type="signal peptide" evidence="12">
    <location>
        <begin position="1"/>
        <end position="39"/>
    </location>
</feature>
<dbReference type="InterPro" id="IPR011662">
    <property type="entry name" value="Secretin/TonB_short_N"/>
</dbReference>
<evidence type="ECO:0000313" key="15">
    <source>
        <dbReference type="Proteomes" id="UP001460202"/>
    </source>
</evidence>
<evidence type="ECO:0000256" key="5">
    <source>
        <dbReference type="ARBA" id="ARBA00022692"/>
    </source>
</evidence>
<dbReference type="Pfam" id="PF13715">
    <property type="entry name" value="CarbopepD_reg_2"/>
    <property type="match status" value="1"/>
</dbReference>
<evidence type="ECO:0000256" key="8">
    <source>
        <dbReference type="ARBA" id="ARBA00023136"/>
    </source>
</evidence>
<keyword evidence="2 10" id="KW-0813">Transport</keyword>
<dbReference type="Pfam" id="PF07660">
    <property type="entry name" value="STN"/>
    <property type="match status" value="1"/>
</dbReference>
<keyword evidence="5 10" id="KW-0812">Transmembrane</keyword>
<dbReference type="InterPro" id="IPR037066">
    <property type="entry name" value="Plug_dom_sf"/>
</dbReference>
<keyword evidence="6" id="KW-0408">Iron</keyword>
<dbReference type="Pfam" id="PF07715">
    <property type="entry name" value="Plug"/>
    <property type="match status" value="1"/>
</dbReference>
<feature type="domain" description="Secretin/TonB short N-terminal" evidence="13">
    <location>
        <begin position="67"/>
        <end position="118"/>
    </location>
</feature>
<dbReference type="InterPro" id="IPR039426">
    <property type="entry name" value="TonB-dep_rcpt-like"/>
</dbReference>
<evidence type="ECO:0000256" key="11">
    <source>
        <dbReference type="RuleBase" id="RU003357"/>
    </source>
</evidence>
<name>A0ABV1GX57_9BACT</name>
<organism evidence="14 15">
    <name type="scientific">Alistipes intestinihominis</name>
    <dbReference type="NCBI Taxonomy" id="3133172"/>
    <lineage>
        <taxon>Bacteria</taxon>
        <taxon>Pseudomonadati</taxon>
        <taxon>Bacteroidota</taxon>
        <taxon>Bacteroidia</taxon>
        <taxon>Bacteroidales</taxon>
        <taxon>Rikenellaceae</taxon>
        <taxon>Alistipes</taxon>
    </lineage>
</organism>
<accession>A0ABV1GX57</accession>